<dbReference type="Pfam" id="PF22752">
    <property type="entry name" value="DUF488-N3i"/>
    <property type="match status" value="1"/>
</dbReference>
<organism evidence="2 3">
    <name type="scientific">Streptomonospora mangrovi</name>
    <dbReference type="NCBI Taxonomy" id="2883123"/>
    <lineage>
        <taxon>Bacteria</taxon>
        <taxon>Bacillati</taxon>
        <taxon>Actinomycetota</taxon>
        <taxon>Actinomycetes</taxon>
        <taxon>Streptosporangiales</taxon>
        <taxon>Nocardiopsidaceae</taxon>
        <taxon>Streptomonospora</taxon>
    </lineage>
</organism>
<proteinExistence type="predicted"/>
<gene>
    <name evidence="2" type="ORF">LG943_19095</name>
</gene>
<dbReference type="RefSeq" id="WP_270073660.1">
    <property type="nucleotide sequence ID" value="NZ_JAJAQC010000035.1"/>
</dbReference>
<dbReference type="AlphaFoldDB" id="A0A9X3NXZ2"/>
<dbReference type="InterPro" id="IPR052552">
    <property type="entry name" value="YeaO-like"/>
</dbReference>
<accession>A0A9X3NXZ2</accession>
<evidence type="ECO:0000256" key="1">
    <source>
        <dbReference type="SAM" id="MobiDB-lite"/>
    </source>
</evidence>
<protein>
    <submittedName>
        <fullName evidence="2">DUF488 family protein</fullName>
    </submittedName>
</protein>
<dbReference type="Proteomes" id="UP001140076">
    <property type="component" value="Unassembled WGS sequence"/>
</dbReference>
<dbReference type="PANTHER" id="PTHR36849:SF1">
    <property type="entry name" value="CYTOPLASMIC PROTEIN"/>
    <property type="match status" value="1"/>
</dbReference>
<dbReference type="EMBL" id="JAJAQC010000035">
    <property type="protein sequence ID" value="MDA0566406.1"/>
    <property type="molecule type" value="Genomic_DNA"/>
</dbReference>
<feature type="region of interest" description="Disordered" evidence="1">
    <location>
        <begin position="119"/>
        <end position="149"/>
    </location>
</feature>
<dbReference type="PANTHER" id="PTHR36849">
    <property type="entry name" value="CYTOPLASMIC PROTEIN-RELATED"/>
    <property type="match status" value="1"/>
</dbReference>
<sequence length="149" mass="17226">MSTHRIDLRRVRDHLDEDPPPGRVFLVDRLWPRGVRKEALHFDDWVKDAAPSSDLRRWFHADPDRWPRFQRRYRAELEDNPEALRPLRDAMAEGPVTLLYAAHDTDRNHAAVLREFLLETTGPKGEARSAPRNESKRESKGGTKTPGTG</sequence>
<reference evidence="2" key="1">
    <citation type="submission" date="2021-10" db="EMBL/GenBank/DDBJ databases">
        <title>Streptomonospora sp. nov., isolated from mangrove soil.</title>
        <authorList>
            <person name="Chen X."/>
            <person name="Ge X."/>
            <person name="Liu W."/>
        </authorList>
    </citation>
    <scope>NUCLEOTIDE SEQUENCE</scope>
    <source>
        <strain evidence="2">S1-112</strain>
    </source>
</reference>
<feature type="compositionally biased region" description="Basic and acidic residues" evidence="1">
    <location>
        <begin position="125"/>
        <end position="141"/>
    </location>
</feature>
<comment type="caution">
    <text evidence="2">The sequence shown here is derived from an EMBL/GenBank/DDBJ whole genome shotgun (WGS) entry which is preliminary data.</text>
</comment>
<keyword evidence="3" id="KW-1185">Reference proteome</keyword>
<evidence type="ECO:0000313" key="3">
    <source>
        <dbReference type="Proteomes" id="UP001140076"/>
    </source>
</evidence>
<evidence type="ECO:0000313" key="2">
    <source>
        <dbReference type="EMBL" id="MDA0566406.1"/>
    </source>
</evidence>
<name>A0A9X3NXZ2_9ACTN</name>